<sequence>MMAWVAKMRGSVVLLAVLGAVVWVTEKIAPGMLKSFLEFVWDFCLGLVCFGIVFGLCWAEGVLWYRLIQRWGSPFFTRVFKEERFFWLKNRLIAWVVGVLVFAIAVSATSEGLYFLSYCAFLWMGYSIFVFLTTNNNAPFRDKVRAVYQNAWQDILDKNTQASRYLSHVSLLLTSILAGIMVLGVLWAIFGSLILFALQIILFVSVVWLVYLFVKIRLDSKKSIKSVQGLTMPQEWAQDYINALLQADRVRADITPYDPKILSDANRGSWELWDLAESLSVSRATFVRFEKPLIARNPKADIKEGLVGIDFGTTSSVVVCQEENQSVPMRVGLGDLTQEIEKNHYENPTILSFNDLASFLQAYKSQRGRPPTKWDQVQVSHAAYSAFLGSPSSDYNAYLSGLKQWAGDKQRKLQILDKQGAHFEIKESLAIKEGDLNPIELYAYYLGLYINNQHHGVFLNYLLSFPVTYEPAVRNMILESFKRGLAKSLPNTLHSQKVVEQLKVEEGASEPAAYAIIALENYNFDPSENERVYYGVFDFGGGTTDFDFGVLQGTPESSRYDYELEHFGGAGDRFLGGEHLLELASFAIFKRNQALLLSRQIPFKKPAEGQGTLGIETLLNDSAEAHTNTKTLMEKLRPLWEGREFEDEGVLSLNLFDSGGQNIAGVDLDFSTQEVQNLFKERIKRGVDLFFSEFWRATDAYFERVQEARDINTFHIFLAGNASKSRLVQELFEAKINQITQDTQARYQVYPPLESRDLAKPNGKTGVAFGLIRTRKGGQIQVINNYTQGGGAHSKYILGRGRKQKFEIVLERNPIRHQWVKFLDASESRFELYYTLQPNPYNCHLSDPAIKKKSLETGVSNPHAFIFIRLVSPSAFEFVVATDEGRANESYLSPIQKVEL</sequence>
<feature type="transmembrane region" description="Helical" evidence="1">
    <location>
        <begin position="86"/>
        <end position="106"/>
    </location>
</feature>
<proteinExistence type="predicted"/>
<accession>A0ABN6I6E0</accession>
<keyword evidence="1" id="KW-0472">Membrane</keyword>
<dbReference type="InterPro" id="IPR043129">
    <property type="entry name" value="ATPase_NBD"/>
</dbReference>
<evidence type="ECO:0000256" key="1">
    <source>
        <dbReference type="SAM" id="Phobius"/>
    </source>
</evidence>
<dbReference type="SUPFAM" id="SSF53067">
    <property type="entry name" value="Actin-like ATPase domain"/>
    <property type="match status" value="1"/>
</dbReference>
<protein>
    <submittedName>
        <fullName evidence="2">Uncharacterized protein</fullName>
    </submittedName>
</protein>
<organism evidence="2 3">
    <name type="scientific">Helicobacter gastrofelis</name>
    <dbReference type="NCBI Taxonomy" id="2849642"/>
    <lineage>
        <taxon>Bacteria</taxon>
        <taxon>Pseudomonadati</taxon>
        <taxon>Campylobacterota</taxon>
        <taxon>Epsilonproteobacteria</taxon>
        <taxon>Campylobacterales</taxon>
        <taxon>Helicobacteraceae</taxon>
        <taxon>Helicobacter</taxon>
    </lineage>
</organism>
<keyword evidence="1" id="KW-0812">Transmembrane</keyword>
<dbReference type="Gene3D" id="3.30.420.40">
    <property type="match status" value="2"/>
</dbReference>
<keyword evidence="1" id="KW-1133">Transmembrane helix</keyword>
<feature type="transmembrane region" description="Helical" evidence="1">
    <location>
        <begin position="165"/>
        <end position="190"/>
    </location>
</feature>
<evidence type="ECO:0000313" key="2">
    <source>
        <dbReference type="EMBL" id="BCZ19151.1"/>
    </source>
</evidence>
<feature type="transmembrane region" description="Helical" evidence="1">
    <location>
        <begin position="196"/>
        <end position="214"/>
    </location>
</feature>
<dbReference type="EMBL" id="AP024819">
    <property type="protein sequence ID" value="BCZ19151.1"/>
    <property type="molecule type" value="Genomic_DNA"/>
</dbReference>
<name>A0ABN6I6E0_9HELI</name>
<feature type="transmembrane region" description="Helical" evidence="1">
    <location>
        <begin position="40"/>
        <end position="65"/>
    </location>
</feature>
<keyword evidence="3" id="KW-1185">Reference proteome</keyword>
<dbReference type="Proteomes" id="UP000826146">
    <property type="component" value="Chromosome"/>
</dbReference>
<feature type="transmembrane region" description="Helical" evidence="1">
    <location>
        <begin position="112"/>
        <end position="133"/>
    </location>
</feature>
<dbReference type="Gene3D" id="3.30.30.30">
    <property type="match status" value="1"/>
</dbReference>
<dbReference type="RefSeq" id="WP_260321500.1">
    <property type="nucleotide sequence ID" value="NZ_AP024819.1"/>
</dbReference>
<reference evidence="2 3" key="1">
    <citation type="submission" date="2021-07" db="EMBL/GenBank/DDBJ databases">
        <title>Novel Helicobacter sp. Isolated from a cat.</title>
        <authorList>
            <person name="Rimbara E."/>
            <person name="Suzuki M."/>
        </authorList>
    </citation>
    <scope>NUCLEOTIDE SEQUENCE [LARGE SCALE GENOMIC DNA]</scope>
    <source>
        <strain evidence="3">NHP19-012</strain>
    </source>
</reference>
<evidence type="ECO:0000313" key="3">
    <source>
        <dbReference type="Proteomes" id="UP000826146"/>
    </source>
</evidence>
<gene>
    <name evidence="2" type="ORF">NHP190012_07930</name>
</gene>